<sequence length="202" mass="22006">MYGGKQFGDLALRAGGSYTWHRIDTSRSINYGLQAARATDKYSASTEQVFVETGYKLKATGVNLEPFANLAYINFQNNGISEDDGAAALHSDKQHIDATVSTLGLRADTQWQVSETATVTLRGELGWQHQYGELNRDTGLKFQGSSSPFVVNSVPASRDGAVLKADVAMVVNKNTTLSLGYGGLVSQNYQDNRINAGFTWHF</sequence>
<dbReference type="SUPFAM" id="SSF103515">
    <property type="entry name" value="Autotransporter"/>
    <property type="match status" value="1"/>
</dbReference>
<keyword evidence="2" id="KW-0378">Hydrolase</keyword>
<accession>A0A485A0I3</accession>
<dbReference type="AlphaFoldDB" id="A0A485A0I3"/>
<organism evidence="2 3">
    <name type="scientific">Budvicia aquatica</name>
    <dbReference type="NCBI Taxonomy" id="82979"/>
    <lineage>
        <taxon>Bacteria</taxon>
        <taxon>Pseudomonadati</taxon>
        <taxon>Pseudomonadota</taxon>
        <taxon>Gammaproteobacteria</taxon>
        <taxon>Enterobacterales</taxon>
        <taxon>Budviciaceae</taxon>
        <taxon>Budvicia</taxon>
    </lineage>
</organism>
<dbReference type="InterPro" id="IPR036709">
    <property type="entry name" value="Autotransporte_beta_dom_sf"/>
</dbReference>
<dbReference type="GO" id="GO:0019867">
    <property type="term" value="C:outer membrane"/>
    <property type="evidence" value="ECO:0007669"/>
    <property type="project" value="InterPro"/>
</dbReference>
<dbReference type="GO" id="GO:0006508">
    <property type="term" value="P:proteolysis"/>
    <property type="evidence" value="ECO:0007669"/>
    <property type="project" value="UniProtKB-KW"/>
</dbReference>
<dbReference type="EC" id="3.4.21.-" evidence="2"/>
<dbReference type="EMBL" id="CAADJA010000002">
    <property type="protein sequence ID" value="VFS51019.1"/>
    <property type="molecule type" value="Genomic_DNA"/>
</dbReference>
<dbReference type="GO" id="GO:0008233">
    <property type="term" value="F:peptidase activity"/>
    <property type="evidence" value="ECO:0007669"/>
    <property type="project" value="UniProtKB-KW"/>
</dbReference>
<reference evidence="2 3" key="1">
    <citation type="submission" date="2019-03" db="EMBL/GenBank/DDBJ databases">
        <authorList>
            <consortium name="Pathogen Informatics"/>
        </authorList>
    </citation>
    <scope>NUCLEOTIDE SEQUENCE [LARGE SCALE GENOMIC DNA]</scope>
    <source>
        <strain evidence="2 3">NCTC12282</strain>
    </source>
</reference>
<dbReference type="Gene3D" id="2.40.128.130">
    <property type="entry name" value="Autotransporter beta-domain"/>
    <property type="match status" value="1"/>
</dbReference>
<gene>
    <name evidence="2" type="ORF">NCTC12282_04802</name>
</gene>
<keyword evidence="2" id="KW-0645">Protease</keyword>
<proteinExistence type="predicted"/>
<evidence type="ECO:0000313" key="2">
    <source>
        <dbReference type="EMBL" id="VFS51019.1"/>
    </source>
</evidence>
<dbReference type="Pfam" id="PF03797">
    <property type="entry name" value="Autotransporter"/>
    <property type="match status" value="1"/>
</dbReference>
<protein>
    <submittedName>
        <fullName evidence="2">Extracellular serine protease</fullName>
        <ecNumber evidence="2">3.4.21.-</ecNumber>
    </submittedName>
</protein>
<evidence type="ECO:0000313" key="3">
    <source>
        <dbReference type="Proteomes" id="UP000373449"/>
    </source>
</evidence>
<dbReference type="PROSITE" id="PS51208">
    <property type="entry name" value="AUTOTRANSPORTER"/>
    <property type="match status" value="1"/>
</dbReference>
<dbReference type="Proteomes" id="UP000373449">
    <property type="component" value="Unassembled WGS sequence"/>
</dbReference>
<dbReference type="InterPro" id="IPR005546">
    <property type="entry name" value="Autotransporte_beta"/>
</dbReference>
<evidence type="ECO:0000259" key="1">
    <source>
        <dbReference type="PROSITE" id="PS51208"/>
    </source>
</evidence>
<dbReference type="InterPro" id="IPR006315">
    <property type="entry name" value="OM_autotransptr_brl_dom"/>
</dbReference>
<feature type="domain" description="Autotransporter" evidence="1">
    <location>
        <begin position="1"/>
        <end position="202"/>
    </location>
</feature>
<name>A0A485A0I3_9GAMM</name>
<dbReference type="NCBIfam" id="TIGR01414">
    <property type="entry name" value="autotrans_barl"/>
    <property type="match status" value="1"/>
</dbReference>